<dbReference type="InterPro" id="IPR036390">
    <property type="entry name" value="WH_DNA-bd_sf"/>
</dbReference>
<dbReference type="RefSeq" id="WP_341417694.1">
    <property type="nucleotide sequence ID" value="NZ_JBBPCC010000015.1"/>
</dbReference>
<name>A0ABU9DS26_9BACL</name>
<comment type="caution">
    <text evidence="1">The sequence shown here is derived from an EMBL/GenBank/DDBJ whole genome shotgun (WGS) entry which is preliminary data.</text>
</comment>
<evidence type="ECO:0000313" key="1">
    <source>
        <dbReference type="EMBL" id="MEK8130558.1"/>
    </source>
</evidence>
<dbReference type="PROSITE" id="PS51197">
    <property type="entry name" value="HTH_RRF2_2"/>
    <property type="match status" value="1"/>
</dbReference>
<proteinExistence type="predicted"/>
<dbReference type="InterPro" id="IPR036388">
    <property type="entry name" value="WH-like_DNA-bd_sf"/>
</dbReference>
<reference evidence="1 2" key="1">
    <citation type="submission" date="2024-04" db="EMBL/GenBank/DDBJ databases">
        <title>draft genome sequnece of Paenibacillus filicis.</title>
        <authorList>
            <person name="Kim D.-U."/>
        </authorList>
    </citation>
    <scope>NUCLEOTIDE SEQUENCE [LARGE SCALE GENOMIC DNA]</scope>
    <source>
        <strain evidence="1 2">KACC14197</strain>
    </source>
</reference>
<dbReference type="InterPro" id="IPR000944">
    <property type="entry name" value="Tscrpt_reg_Rrf2"/>
</dbReference>
<dbReference type="PANTHER" id="PTHR33221">
    <property type="entry name" value="WINGED HELIX-TURN-HELIX TRANSCRIPTIONAL REGULATOR, RRF2 FAMILY"/>
    <property type="match status" value="1"/>
</dbReference>
<gene>
    <name evidence="1" type="ORF">WMW72_21870</name>
</gene>
<dbReference type="SUPFAM" id="SSF46785">
    <property type="entry name" value="Winged helix' DNA-binding domain"/>
    <property type="match status" value="1"/>
</dbReference>
<protein>
    <submittedName>
        <fullName evidence="1">Rrf2 family transcriptional regulator</fullName>
    </submittedName>
</protein>
<dbReference type="Gene3D" id="1.10.10.10">
    <property type="entry name" value="Winged helix-like DNA-binding domain superfamily/Winged helix DNA-binding domain"/>
    <property type="match status" value="1"/>
</dbReference>
<accession>A0ABU9DS26</accession>
<dbReference type="Proteomes" id="UP001469365">
    <property type="component" value="Unassembled WGS sequence"/>
</dbReference>
<organism evidence="1 2">
    <name type="scientific">Paenibacillus filicis</name>
    <dbReference type="NCBI Taxonomy" id="669464"/>
    <lineage>
        <taxon>Bacteria</taxon>
        <taxon>Bacillati</taxon>
        <taxon>Bacillota</taxon>
        <taxon>Bacilli</taxon>
        <taxon>Bacillales</taxon>
        <taxon>Paenibacillaceae</taxon>
        <taxon>Paenibacillus</taxon>
    </lineage>
</organism>
<dbReference type="EMBL" id="JBBPCC010000015">
    <property type="protein sequence ID" value="MEK8130558.1"/>
    <property type="molecule type" value="Genomic_DNA"/>
</dbReference>
<dbReference type="PANTHER" id="PTHR33221:SF15">
    <property type="entry name" value="HTH-TYPE TRANSCRIPTIONAL REGULATOR YWGB-RELATED"/>
    <property type="match status" value="1"/>
</dbReference>
<dbReference type="Pfam" id="PF02082">
    <property type="entry name" value="Rrf2"/>
    <property type="match status" value="1"/>
</dbReference>
<keyword evidence="2" id="KW-1185">Reference proteome</keyword>
<sequence>MGSELAGRRPVRKGAPSKTLRFCRGVYFFNDEERTMTDSISSTRWFGLALQILLILADHNELCPSGKIAEKMKSRPSFLRKILTHLVKAEIIQAKEGREGGYTLVKDPKDISLMEVYEAIKAEPLTKGFICMENTACRTPSIESGLLELRDEIEGWITDGLRKKTLADLLNK</sequence>
<evidence type="ECO:0000313" key="2">
    <source>
        <dbReference type="Proteomes" id="UP001469365"/>
    </source>
</evidence>